<keyword evidence="3 5" id="KW-1133">Transmembrane helix</keyword>
<dbReference type="SUPFAM" id="SSF103473">
    <property type="entry name" value="MFS general substrate transporter"/>
    <property type="match status" value="1"/>
</dbReference>
<feature type="domain" description="Major facilitator superfamily (MFS) profile" evidence="6">
    <location>
        <begin position="20"/>
        <end position="407"/>
    </location>
</feature>
<evidence type="ECO:0000313" key="8">
    <source>
        <dbReference type="Proteomes" id="UP000050430"/>
    </source>
</evidence>
<evidence type="ECO:0000256" key="4">
    <source>
        <dbReference type="ARBA" id="ARBA00023136"/>
    </source>
</evidence>
<feature type="transmembrane region" description="Helical" evidence="5">
    <location>
        <begin position="269"/>
        <end position="286"/>
    </location>
</feature>
<dbReference type="PANTHER" id="PTHR23518">
    <property type="entry name" value="C-METHYLTRANSFERASE"/>
    <property type="match status" value="1"/>
</dbReference>
<dbReference type="STRING" id="229920.ADM99_10245"/>
<evidence type="ECO:0000256" key="5">
    <source>
        <dbReference type="SAM" id="Phobius"/>
    </source>
</evidence>
<dbReference type="Gene3D" id="1.20.1250.20">
    <property type="entry name" value="MFS general substrate transporter like domains"/>
    <property type="match status" value="1"/>
</dbReference>
<keyword evidence="2 5" id="KW-0812">Transmembrane</keyword>
<keyword evidence="8" id="KW-1185">Reference proteome</keyword>
<evidence type="ECO:0000256" key="2">
    <source>
        <dbReference type="ARBA" id="ARBA00022692"/>
    </source>
</evidence>
<comment type="subcellular location">
    <subcellularLocation>
        <location evidence="1">Cell membrane</location>
        <topology evidence="1">Multi-pass membrane protein</topology>
    </subcellularLocation>
</comment>
<feature type="transmembrane region" description="Helical" evidence="5">
    <location>
        <begin position="386"/>
        <end position="404"/>
    </location>
</feature>
<dbReference type="Pfam" id="PF07690">
    <property type="entry name" value="MFS_1"/>
    <property type="match status" value="2"/>
</dbReference>
<comment type="caution">
    <text evidence="7">The sequence shown here is derived from an EMBL/GenBank/DDBJ whole genome shotgun (WGS) entry which is preliminary data.</text>
</comment>
<feature type="transmembrane region" description="Helical" evidence="5">
    <location>
        <begin position="184"/>
        <end position="203"/>
    </location>
</feature>
<keyword evidence="4 5" id="KW-0472">Membrane</keyword>
<accession>A0A0P6WYV1</accession>
<dbReference type="EMBL" id="LGCK01000010">
    <property type="protein sequence ID" value="KPL71803.1"/>
    <property type="molecule type" value="Genomic_DNA"/>
</dbReference>
<dbReference type="PROSITE" id="PS00216">
    <property type="entry name" value="SUGAR_TRANSPORT_1"/>
    <property type="match status" value="1"/>
</dbReference>
<gene>
    <name evidence="7" type="ORF">ADM99_10245</name>
</gene>
<reference evidence="7 8" key="1">
    <citation type="submission" date="2015-07" db="EMBL/GenBank/DDBJ databases">
        <title>Genome sequence of Leptolinea tardivitalis DSM 16556.</title>
        <authorList>
            <person name="Hemp J."/>
            <person name="Ward L.M."/>
            <person name="Pace L.A."/>
            <person name="Fischer W.W."/>
        </authorList>
    </citation>
    <scope>NUCLEOTIDE SEQUENCE [LARGE SCALE GENOMIC DNA]</scope>
    <source>
        <strain evidence="7 8">YMTK-2</strain>
    </source>
</reference>
<dbReference type="GO" id="GO:0005886">
    <property type="term" value="C:plasma membrane"/>
    <property type="evidence" value="ECO:0007669"/>
    <property type="project" value="UniProtKB-SubCell"/>
</dbReference>
<organism evidence="7 8">
    <name type="scientific">Leptolinea tardivitalis</name>
    <dbReference type="NCBI Taxonomy" id="229920"/>
    <lineage>
        <taxon>Bacteria</taxon>
        <taxon>Bacillati</taxon>
        <taxon>Chloroflexota</taxon>
        <taxon>Anaerolineae</taxon>
        <taxon>Anaerolineales</taxon>
        <taxon>Anaerolineaceae</taxon>
        <taxon>Leptolinea</taxon>
    </lineage>
</organism>
<dbReference type="PROSITE" id="PS50850">
    <property type="entry name" value="MFS"/>
    <property type="match status" value="1"/>
</dbReference>
<dbReference type="InterPro" id="IPR011701">
    <property type="entry name" value="MFS"/>
</dbReference>
<dbReference type="InterPro" id="IPR005829">
    <property type="entry name" value="Sugar_transporter_CS"/>
</dbReference>
<sequence>MTMEINDKIEESPKTWLNRNVIGMALASFFSDAGHEAATSILPLFLISIGAPAASLGFIEGVADAVSSFVKLGAGWFSDRIGRRKPIAVLGYLLTGITTGLFALAHSWGSILLIRTVGWFGRGIRGPVRDAMLAESVSPEARGRAFGFHRAGDTLGAVTGPILALGLTALLAGHNGSETTYRQIFWITLIPGILSALSFAFFIKEQTRTPARNGNLFQTISTLPKRFKIFLIGVGIFGAGDFAHSLLTLRAIEVLTPDLGAKVAGQTAIALYILHNVFYAGMSYPIGALSDRIGKRGLLTLGYLLAAIMGIGWIVSVPSVWMLGLLFGLGGTFIAAEDALEGALAADLLPEDVRGTGYGVLATINGLGDFLSSVIVGALWSAFNPIVGFTYATVLFALGALIIYKAR</sequence>
<name>A0A0P6WYV1_9CHLR</name>
<protein>
    <recommendedName>
        <fullName evidence="6">Major facilitator superfamily (MFS) profile domain-containing protein</fullName>
    </recommendedName>
</protein>
<dbReference type="PATRIC" id="fig|229920.5.peg.1959"/>
<evidence type="ECO:0000256" key="3">
    <source>
        <dbReference type="ARBA" id="ARBA00022989"/>
    </source>
</evidence>
<dbReference type="InterPro" id="IPR036259">
    <property type="entry name" value="MFS_trans_sf"/>
</dbReference>
<feature type="transmembrane region" description="Helical" evidence="5">
    <location>
        <begin position="87"/>
        <end position="109"/>
    </location>
</feature>
<dbReference type="AlphaFoldDB" id="A0A0P6WYV1"/>
<proteinExistence type="predicted"/>
<evidence type="ECO:0000259" key="6">
    <source>
        <dbReference type="PROSITE" id="PS50850"/>
    </source>
</evidence>
<dbReference type="PANTHER" id="PTHR23518:SF2">
    <property type="entry name" value="MAJOR FACILITATOR SUPERFAMILY TRANSPORTER"/>
    <property type="match status" value="1"/>
</dbReference>
<evidence type="ECO:0000256" key="1">
    <source>
        <dbReference type="ARBA" id="ARBA00004651"/>
    </source>
</evidence>
<dbReference type="Proteomes" id="UP000050430">
    <property type="component" value="Unassembled WGS sequence"/>
</dbReference>
<feature type="transmembrane region" description="Helical" evidence="5">
    <location>
        <begin position="298"/>
        <end position="315"/>
    </location>
</feature>
<dbReference type="CDD" id="cd17370">
    <property type="entry name" value="MFS_MJ1317_like"/>
    <property type="match status" value="1"/>
</dbReference>
<evidence type="ECO:0000313" key="7">
    <source>
        <dbReference type="EMBL" id="KPL71803.1"/>
    </source>
</evidence>
<dbReference type="InterPro" id="IPR020846">
    <property type="entry name" value="MFS_dom"/>
</dbReference>
<dbReference type="GO" id="GO:0022857">
    <property type="term" value="F:transmembrane transporter activity"/>
    <property type="evidence" value="ECO:0007669"/>
    <property type="project" value="InterPro"/>
</dbReference>
<feature type="transmembrane region" description="Helical" evidence="5">
    <location>
        <begin position="229"/>
        <end position="249"/>
    </location>
</feature>